<evidence type="ECO:0000256" key="3">
    <source>
        <dbReference type="ARBA" id="ARBA00023172"/>
    </source>
</evidence>
<keyword evidence="3" id="KW-0233">DNA recombination</keyword>
<evidence type="ECO:0000256" key="2">
    <source>
        <dbReference type="ARBA" id="ARBA00023125"/>
    </source>
</evidence>
<gene>
    <name evidence="5" type="ORF">IEZ26_18300</name>
</gene>
<dbReference type="Pfam" id="PF00589">
    <property type="entry name" value="Phage_integrase"/>
    <property type="match status" value="1"/>
</dbReference>
<proteinExistence type="inferred from homology"/>
<evidence type="ECO:0000259" key="4">
    <source>
        <dbReference type="PROSITE" id="PS51898"/>
    </source>
</evidence>
<evidence type="ECO:0000256" key="1">
    <source>
        <dbReference type="ARBA" id="ARBA00008857"/>
    </source>
</evidence>
<dbReference type="PANTHER" id="PTHR30349:SF41">
    <property type="entry name" value="INTEGRASE_RECOMBINASE PROTEIN MJ0367-RELATED"/>
    <property type="match status" value="1"/>
</dbReference>
<comment type="similarity">
    <text evidence="1">Belongs to the 'phage' integrase family.</text>
</comment>
<evidence type="ECO:0000313" key="5">
    <source>
        <dbReference type="EMBL" id="MBD3926580.1"/>
    </source>
</evidence>
<dbReference type="InterPro" id="IPR011010">
    <property type="entry name" value="DNA_brk_join_enz"/>
</dbReference>
<dbReference type="InterPro" id="IPR013762">
    <property type="entry name" value="Integrase-like_cat_sf"/>
</dbReference>
<comment type="caution">
    <text evidence="5">The sequence shown here is derived from an EMBL/GenBank/DDBJ whole genome shotgun (WGS) entry which is preliminary data.</text>
</comment>
<organism evidence="5 6">
    <name type="scientific">Nocardioides cavernae</name>
    <dbReference type="NCBI Taxonomy" id="1921566"/>
    <lineage>
        <taxon>Bacteria</taxon>
        <taxon>Bacillati</taxon>
        <taxon>Actinomycetota</taxon>
        <taxon>Actinomycetes</taxon>
        <taxon>Propionibacteriales</taxon>
        <taxon>Nocardioidaceae</taxon>
        <taxon>Nocardioides</taxon>
    </lineage>
</organism>
<keyword evidence="6" id="KW-1185">Reference proteome</keyword>
<dbReference type="InterPro" id="IPR050090">
    <property type="entry name" value="Tyrosine_recombinase_XerCD"/>
</dbReference>
<protein>
    <submittedName>
        <fullName evidence="5">Site-specific integrase</fullName>
    </submittedName>
</protein>
<reference evidence="5 6" key="1">
    <citation type="submission" date="2020-09" db="EMBL/GenBank/DDBJ databases">
        <title>novel species in genus Nocardioides.</title>
        <authorList>
            <person name="Zhang G."/>
        </authorList>
    </citation>
    <scope>NUCLEOTIDE SEQUENCE [LARGE SCALE GENOMIC DNA]</scope>
    <source>
        <strain evidence="5 6">KCTC 39551</strain>
    </source>
</reference>
<dbReference type="SUPFAM" id="SSF56349">
    <property type="entry name" value="DNA breaking-rejoining enzymes"/>
    <property type="match status" value="1"/>
</dbReference>
<dbReference type="Proteomes" id="UP000618818">
    <property type="component" value="Unassembled WGS sequence"/>
</dbReference>
<name>A0ABR8NHF4_9ACTN</name>
<evidence type="ECO:0000313" key="6">
    <source>
        <dbReference type="Proteomes" id="UP000618818"/>
    </source>
</evidence>
<keyword evidence="2" id="KW-0238">DNA-binding</keyword>
<dbReference type="EMBL" id="JACXYZ010000003">
    <property type="protein sequence ID" value="MBD3926580.1"/>
    <property type="molecule type" value="Genomic_DNA"/>
</dbReference>
<dbReference type="Gene3D" id="1.10.443.10">
    <property type="entry name" value="Intergrase catalytic core"/>
    <property type="match status" value="1"/>
</dbReference>
<feature type="domain" description="Tyr recombinase" evidence="4">
    <location>
        <begin position="1"/>
        <end position="196"/>
    </location>
</feature>
<accession>A0ABR8NHF4</accession>
<dbReference type="CDD" id="cd01189">
    <property type="entry name" value="INT_ICEBs1_C_like"/>
    <property type="match status" value="1"/>
</dbReference>
<sequence length="219" mass="23440">MTAADEWGPIFELIAGAGLRRGEALGLRWGDVNMESGTLVIRQQVVQLDGHTAPCLRCGGSHRGPAFTPPKTASGEARRIELGQAASGVLLAHRLHQDEVRSSWGSAYADHDLVFALDDGNPIHPERLTKRFGMLVGTSGLRHARLHDLRHARASLLLASGTDLALVSKMLRHSSVAVTADTYSHLLEGVGRKAADAANALVPRRARAHSVHSSAPEHS</sequence>
<dbReference type="PANTHER" id="PTHR30349">
    <property type="entry name" value="PHAGE INTEGRASE-RELATED"/>
    <property type="match status" value="1"/>
</dbReference>
<dbReference type="PROSITE" id="PS51898">
    <property type="entry name" value="TYR_RECOMBINASE"/>
    <property type="match status" value="1"/>
</dbReference>
<dbReference type="InterPro" id="IPR002104">
    <property type="entry name" value="Integrase_catalytic"/>
</dbReference>